<keyword evidence="12" id="KW-1185">Reference proteome</keyword>
<dbReference type="InterPro" id="IPR009056">
    <property type="entry name" value="Cyt_c-like_dom"/>
</dbReference>
<dbReference type="GO" id="GO:0005506">
    <property type="term" value="F:iron ion binding"/>
    <property type="evidence" value="ECO:0007669"/>
    <property type="project" value="InterPro"/>
</dbReference>
<evidence type="ECO:0000256" key="4">
    <source>
        <dbReference type="ARBA" id="ARBA00022660"/>
    </source>
</evidence>
<evidence type="ECO:0000259" key="10">
    <source>
        <dbReference type="PROSITE" id="PS51007"/>
    </source>
</evidence>
<dbReference type="PRINTS" id="PR00605">
    <property type="entry name" value="CYTCHROMECIC"/>
</dbReference>
<dbReference type="InterPro" id="IPR008168">
    <property type="entry name" value="Cyt_C_IC"/>
</dbReference>
<evidence type="ECO:0000256" key="6">
    <source>
        <dbReference type="ARBA" id="ARBA00022982"/>
    </source>
</evidence>
<keyword evidence="5 8" id="KW-0479">Metal-binding</keyword>
<dbReference type="AlphaFoldDB" id="A0A7H1N6Z3"/>
<evidence type="ECO:0000313" key="11">
    <source>
        <dbReference type="EMBL" id="QNT71479.1"/>
    </source>
</evidence>
<proteinExistence type="predicted"/>
<dbReference type="PANTHER" id="PTHR35008:SF8">
    <property type="entry name" value="ALCOHOL DEHYDROGENASE CYTOCHROME C SUBUNIT"/>
    <property type="match status" value="1"/>
</dbReference>
<dbReference type="SUPFAM" id="SSF46626">
    <property type="entry name" value="Cytochrome c"/>
    <property type="match status" value="1"/>
</dbReference>
<gene>
    <name evidence="11" type="ORF">HQ394_19280</name>
</gene>
<feature type="domain" description="Cytochrome c" evidence="10">
    <location>
        <begin position="54"/>
        <end position="145"/>
    </location>
</feature>
<dbReference type="InterPro" id="IPR036909">
    <property type="entry name" value="Cyt_c-like_dom_sf"/>
</dbReference>
<keyword evidence="2" id="KW-0813">Transport</keyword>
<dbReference type="Proteomes" id="UP000516369">
    <property type="component" value="Plasmid unnamed"/>
</dbReference>
<dbReference type="EMBL" id="CP053924">
    <property type="protein sequence ID" value="QNT71479.1"/>
    <property type="molecule type" value="Genomic_DNA"/>
</dbReference>
<protein>
    <submittedName>
        <fullName evidence="11">Cytochrome c</fullName>
    </submittedName>
</protein>
<dbReference type="InterPro" id="IPR051459">
    <property type="entry name" value="Cytochrome_c-type_DH"/>
</dbReference>
<dbReference type="Gene3D" id="1.10.760.10">
    <property type="entry name" value="Cytochrome c-like domain"/>
    <property type="match status" value="1"/>
</dbReference>
<dbReference type="GO" id="GO:0009055">
    <property type="term" value="F:electron transfer activity"/>
    <property type="evidence" value="ECO:0007669"/>
    <property type="project" value="InterPro"/>
</dbReference>
<organism evidence="11 12">
    <name type="scientific">Defluviicoccus vanus</name>
    <dbReference type="NCBI Taxonomy" id="111831"/>
    <lineage>
        <taxon>Bacteria</taxon>
        <taxon>Pseudomonadati</taxon>
        <taxon>Pseudomonadota</taxon>
        <taxon>Alphaproteobacteria</taxon>
        <taxon>Rhodospirillales</taxon>
        <taxon>Rhodospirillaceae</taxon>
        <taxon>Defluviicoccus</taxon>
    </lineage>
</organism>
<dbReference type="PANTHER" id="PTHR35008">
    <property type="entry name" value="BLL4482 PROTEIN-RELATED"/>
    <property type="match status" value="1"/>
</dbReference>
<comment type="cofactor">
    <cofactor evidence="1">
        <name>heme c</name>
        <dbReference type="ChEBI" id="CHEBI:61717"/>
    </cofactor>
</comment>
<keyword evidence="11" id="KW-0614">Plasmid</keyword>
<dbReference type="KEGG" id="dvn:HQ394_19280"/>
<dbReference type="RefSeq" id="WP_190263435.1">
    <property type="nucleotide sequence ID" value="NZ_CP053924.1"/>
</dbReference>
<evidence type="ECO:0000256" key="8">
    <source>
        <dbReference type="PROSITE-ProRule" id="PRU00433"/>
    </source>
</evidence>
<evidence type="ECO:0000256" key="9">
    <source>
        <dbReference type="SAM" id="MobiDB-lite"/>
    </source>
</evidence>
<keyword evidence="4" id="KW-0679">Respiratory chain</keyword>
<sequence>MEPDTMGRGMMGPGMMGRGMGGMAGSMPRHHQAMMSGVPAPYDGFSDPLPRTRQTLERGATVYAENCASCHGPTGRGDGEAGRDLSPPPGNLAWLSQMPMVRWDPFMYWTVAEGGASFGSAMPAFKDTLSSDDIWAVIAYVQARLPQTAGSAP</sequence>
<geneLocation type="plasmid" evidence="11 12">
    <name>unnamed</name>
</geneLocation>
<evidence type="ECO:0000313" key="12">
    <source>
        <dbReference type="Proteomes" id="UP000516369"/>
    </source>
</evidence>
<evidence type="ECO:0000256" key="3">
    <source>
        <dbReference type="ARBA" id="ARBA00022617"/>
    </source>
</evidence>
<keyword evidence="3 8" id="KW-0349">Heme</keyword>
<reference evidence="11 12" key="1">
    <citation type="submission" date="2020-05" db="EMBL/GenBank/DDBJ databases">
        <title>Complete closed genome sequence of Defluviicoccus vanus.</title>
        <authorList>
            <person name="Bessarab I."/>
            <person name="Arumugam K."/>
            <person name="Maszenan A.M."/>
            <person name="Seviour R.J."/>
            <person name="Williams R.B."/>
        </authorList>
    </citation>
    <scope>NUCLEOTIDE SEQUENCE [LARGE SCALE GENOMIC DNA]</scope>
    <source>
        <strain evidence="11 12">Ben 114</strain>
        <plasmid evidence="11 12">unnamed</plasmid>
    </source>
</reference>
<dbReference type="PROSITE" id="PS51007">
    <property type="entry name" value="CYTC"/>
    <property type="match status" value="1"/>
</dbReference>
<dbReference type="GO" id="GO:0020037">
    <property type="term" value="F:heme binding"/>
    <property type="evidence" value="ECO:0007669"/>
    <property type="project" value="InterPro"/>
</dbReference>
<dbReference type="Pfam" id="PF13442">
    <property type="entry name" value="Cytochrome_CBB3"/>
    <property type="match status" value="1"/>
</dbReference>
<evidence type="ECO:0000256" key="2">
    <source>
        <dbReference type="ARBA" id="ARBA00022448"/>
    </source>
</evidence>
<evidence type="ECO:0000256" key="5">
    <source>
        <dbReference type="ARBA" id="ARBA00022723"/>
    </source>
</evidence>
<keyword evidence="7 8" id="KW-0408">Iron</keyword>
<keyword evidence="6" id="KW-0249">Electron transport</keyword>
<name>A0A7H1N6Z3_9PROT</name>
<accession>A0A7H1N6Z3</accession>
<evidence type="ECO:0000256" key="1">
    <source>
        <dbReference type="ARBA" id="ARBA00001926"/>
    </source>
</evidence>
<feature type="region of interest" description="Disordered" evidence="9">
    <location>
        <begin position="69"/>
        <end position="90"/>
    </location>
</feature>
<evidence type="ECO:0000256" key="7">
    <source>
        <dbReference type="ARBA" id="ARBA00023004"/>
    </source>
</evidence>